<feature type="compositionally biased region" description="Pro residues" evidence="1">
    <location>
        <begin position="727"/>
        <end position="740"/>
    </location>
</feature>
<feature type="region of interest" description="Disordered" evidence="1">
    <location>
        <begin position="699"/>
        <end position="780"/>
    </location>
</feature>
<reference evidence="2" key="1">
    <citation type="submission" date="2021-01" db="EMBL/GenBank/DDBJ databases">
        <authorList>
            <person name="Corre E."/>
            <person name="Pelletier E."/>
            <person name="Niang G."/>
            <person name="Scheremetjew M."/>
            <person name="Finn R."/>
            <person name="Kale V."/>
            <person name="Holt S."/>
            <person name="Cochrane G."/>
            <person name="Meng A."/>
            <person name="Brown T."/>
            <person name="Cohen L."/>
        </authorList>
    </citation>
    <scope>NUCLEOTIDE SEQUENCE</scope>
    <source>
        <strain evidence="2">CCMP1510</strain>
    </source>
</reference>
<dbReference type="EMBL" id="HBIJ01018257">
    <property type="protein sequence ID" value="CAE0371252.1"/>
    <property type="molecule type" value="Transcribed_RNA"/>
</dbReference>
<proteinExistence type="predicted"/>
<evidence type="ECO:0000256" key="1">
    <source>
        <dbReference type="SAM" id="MobiDB-lite"/>
    </source>
</evidence>
<organism evidence="2">
    <name type="scientific">Aureoumbra lagunensis</name>
    <dbReference type="NCBI Taxonomy" id="44058"/>
    <lineage>
        <taxon>Eukaryota</taxon>
        <taxon>Sar</taxon>
        <taxon>Stramenopiles</taxon>
        <taxon>Ochrophyta</taxon>
        <taxon>Pelagophyceae</taxon>
        <taxon>Pelagomonadales</taxon>
        <taxon>Aureoumbra</taxon>
    </lineage>
</organism>
<protein>
    <submittedName>
        <fullName evidence="2">Uncharacterized protein</fullName>
    </submittedName>
</protein>
<dbReference type="AlphaFoldDB" id="A0A7S3K0K6"/>
<evidence type="ECO:0000313" key="2">
    <source>
        <dbReference type="EMBL" id="CAE0371252.1"/>
    </source>
</evidence>
<name>A0A7S3K0K6_9STRA</name>
<sequence>MLSLISPLYSRQIELEFQEQLDLVISRVKGMLEQEIRPIKMDEESHQYDDKFALANFTTDLALDTVTTLLHTAFAGLGDRLEKKESNIKYELKFEALELCEYLEERVRTTSGPEVTTSETKNVSGTLFGNQSKTKEVTTQVTTRVPEYVWTHTLTYSAKLVDRKNRSIVETLLSRTRSREISTTVKDHQPKPFARKESAPLYLDLEMIKTLPRSIDRSRDSCKTPRRNQEIDDVFSAFQSLATFTRAVRGTMPDDHHIADAAHQEKVVKNFFSPAACSFLCKKNDHDEAKSFIVPDKATLLNEMQRTLSEQQASVRRTADEAAKATKGGELVGPDEASLLYVLKLLAQTVTDYIGSVTYLENMLRSQLEAAVGRELTADAFEEYVLYHDRLLFSPDFKPRPFSYAVRRSASAFPDGSIQIRTIASKQPIRTLTRDVTLNTPGPVRVALGGADSIAFDGPRYAHAYRAQTFSGATPKPLELVANARHFSGFVLLVGKVVAADEFQPDHAIIIQNKDELIIPLILNPLPTPKEFADAIESLSPEQRAFCEAFRAMQLSSSLCGLVVIQLKPAIEKVLNLPDGALTKEIALTDQLLNFFIEYQISTDMLAYDGPQDVDKATKLTAVKGHVASITNVIQAARDEDLKRTAEEAVHRKMLEGELSLSMASSAYSEDEEADDLDVDNCFEEEEAKPRRAMMKMKKKGGISLGGLRREKAGPPIPSKMMERMVKPPPAPPAPKPSAPAAPGAGSAAAPTPTPPQESLEEKEQGTEGKDKLTETPQIDDFEDVEFLDITQLPKRLDASFKVLDTDSQLRPTTIKISEPWRKTFKKSILAEPQTQNISDEGLAKERSKAFDLLDALTRSGAIPLGAELHVIICATHAFDKSIVDTIIVDNVNPILKTERASLIIATTLHDRPVADIVESKMLSSVAISSPLLLPAANAEEIPEAKAVTSDDI</sequence>
<feature type="compositionally biased region" description="Low complexity" evidence="1">
    <location>
        <begin position="741"/>
        <end position="751"/>
    </location>
</feature>
<accession>A0A7S3K0K6</accession>
<feature type="compositionally biased region" description="Basic and acidic residues" evidence="1">
    <location>
        <begin position="760"/>
        <end position="774"/>
    </location>
</feature>
<gene>
    <name evidence="2" type="ORF">ALAG00032_LOCUS12034</name>
</gene>